<dbReference type="Proteomes" id="UP000005215">
    <property type="component" value="Unassembled WGS sequence"/>
</dbReference>
<dbReference type="InterPro" id="IPR036058">
    <property type="entry name" value="Kazal_dom_sf"/>
</dbReference>
<dbReference type="PANTHER" id="PTHR21312">
    <property type="entry name" value="SERINE PROTEASE INHIBITOR"/>
    <property type="match status" value="1"/>
</dbReference>
<accession>A0A287CVH3</accession>
<keyword evidence="1" id="KW-0732">Signal</keyword>
<proteinExistence type="predicted"/>
<dbReference type="PROSITE" id="PS00282">
    <property type="entry name" value="KAZAL_1"/>
    <property type="match status" value="1"/>
</dbReference>
<dbReference type="InParanoid" id="A0A287CVH3"/>
<organism evidence="3 4">
    <name type="scientific">Ictidomys tridecemlineatus</name>
    <name type="common">Thirteen-lined ground squirrel</name>
    <name type="synonym">Spermophilus tridecemlineatus</name>
    <dbReference type="NCBI Taxonomy" id="43179"/>
    <lineage>
        <taxon>Eukaryota</taxon>
        <taxon>Metazoa</taxon>
        <taxon>Chordata</taxon>
        <taxon>Craniata</taxon>
        <taxon>Vertebrata</taxon>
        <taxon>Euteleostomi</taxon>
        <taxon>Mammalia</taxon>
        <taxon>Eutheria</taxon>
        <taxon>Euarchontoglires</taxon>
        <taxon>Glires</taxon>
        <taxon>Rodentia</taxon>
        <taxon>Sciuromorpha</taxon>
        <taxon>Sciuridae</taxon>
        <taxon>Xerinae</taxon>
        <taxon>Marmotini</taxon>
        <taxon>Ictidomys</taxon>
    </lineage>
</organism>
<reference evidence="3" key="2">
    <citation type="submission" date="2025-08" db="UniProtKB">
        <authorList>
            <consortium name="Ensembl"/>
        </authorList>
    </citation>
    <scope>IDENTIFICATION</scope>
</reference>
<dbReference type="Gene3D" id="3.30.60.30">
    <property type="match status" value="1"/>
</dbReference>
<keyword evidence="4" id="KW-1185">Reference proteome</keyword>
<dbReference type="GeneTree" id="ENSGT00400000023784"/>
<evidence type="ECO:0000256" key="1">
    <source>
        <dbReference type="SAM" id="SignalP"/>
    </source>
</evidence>
<reference evidence="4" key="1">
    <citation type="submission" date="2011-11" db="EMBL/GenBank/DDBJ databases">
        <title>The Draft Genome of Spermophilus tridecemlineatus.</title>
        <authorList>
            <consortium name="The Broad Institute Genome Assembly &amp; Analysis Group"/>
            <consortium name="Computational R&amp;D Group"/>
            <consortium name="and Sequencing Platform"/>
            <person name="Di Palma F."/>
            <person name="Alfoldi J."/>
            <person name="Johnson J."/>
            <person name="Berlin A."/>
            <person name="Gnerre S."/>
            <person name="Jaffe D."/>
            <person name="MacCallum I."/>
            <person name="Young S."/>
            <person name="Walker B.J."/>
            <person name="Lindblad-Toh K."/>
        </authorList>
    </citation>
    <scope>NUCLEOTIDE SEQUENCE [LARGE SCALE GENOMIC DNA]</scope>
</reference>
<dbReference type="Pfam" id="PF00050">
    <property type="entry name" value="Kazal_1"/>
    <property type="match status" value="1"/>
</dbReference>
<feature type="domain" description="Kazal-like" evidence="2">
    <location>
        <begin position="36"/>
        <end position="97"/>
    </location>
</feature>
<dbReference type="AlphaFoldDB" id="A0A287CVH3"/>
<dbReference type="EMBL" id="AGTP01032860">
    <property type="status" value="NOT_ANNOTATED_CDS"/>
    <property type="molecule type" value="Genomic_DNA"/>
</dbReference>
<evidence type="ECO:0000259" key="2">
    <source>
        <dbReference type="PROSITE" id="PS51465"/>
    </source>
</evidence>
<name>A0A287CVH3_ICTTR</name>
<dbReference type="CDD" id="cd00104">
    <property type="entry name" value="KAZAL_FS"/>
    <property type="match status" value="1"/>
</dbReference>
<dbReference type="PROSITE" id="PS51465">
    <property type="entry name" value="KAZAL_2"/>
    <property type="match status" value="1"/>
</dbReference>
<evidence type="ECO:0000313" key="3">
    <source>
        <dbReference type="Ensembl" id="ENSSTOP00000025274.1"/>
    </source>
</evidence>
<feature type="signal peptide" evidence="1">
    <location>
        <begin position="1"/>
        <end position="26"/>
    </location>
</feature>
<protein>
    <submittedName>
        <fullName evidence="3">Serine peptidase inhibitor Kazal type 13</fullName>
    </submittedName>
</protein>
<reference evidence="3" key="3">
    <citation type="submission" date="2025-09" db="UniProtKB">
        <authorList>
            <consortium name="Ensembl"/>
        </authorList>
    </citation>
    <scope>IDENTIFICATION</scope>
</reference>
<feature type="chain" id="PRO_5012380296" evidence="1">
    <location>
        <begin position="27"/>
        <end position="97"/>
    </location>
</feature>
<gene>
    <name evidence="3" type="primary">SPINK13</name>
</gene>
<dbReference type="Ensembl" id="ENSSTOT00000033546.1">
    <property type="protein sequence ID" value="ENSSTOP00000025274.1"/>
    <property type="gene ID" value="ENSSTOG00000032408.1"/>
</dbReference>
<dbReference type="PANTHER" id="PTHR21312:SF36">
    <property type="entry name" value="SERINE PROTEASE INHIBITOR KAZAL-TYPE 13"/>
    <property type="match status" value="1"/>
</dbReference>
<dbReference type="InterPro" id="IPR002350">
    <property type="entry name" value="Kazal_dom"/>
</dbReference>
<sequence>MQSNGCLLCKVTFVLVSSTLTHPAFSAFFKPHDPSTWPQPPCKMYYPVDDLYTATCPNIEAHVCGSNGLTYKNECFFCLDQWEFGAYVQFVKYGDCS</sequence>
<dbReference type="STRING" id="43179.ENSSTOP00000025274"/>
<dbReference type="SMART" id="SM00280">
    <property type="entry name" value="KAZAL"/>
    <property type="match status" value="1"/>
</dbReference>
<evidence type="ECO:0000313" key="4">
    <source>
        <dbReference type="Proteomes" id="UP000005215"/>
    </source>
</evidence>
<dbReference type="SUPFAM" id="SSF100895">
    <property type="entry name" value="Kazal-type serine protease inhibitors"/>
    <property type="match status" value="1"/>
</dbReference>
<dbReference type="FunCoup" id="A0A287CVH3">
    <property type="interactions" value="3"/>
</dbReference>